<evidence type="ECO:0000256" key="4">
    <source>
        <dbReference type="ARBA" id="ARBA00022679"/>
    </source>
</evidence>
<sequence length="386" mass="43012">MNQIKIKPINTLKLKRALYGQKEPKNLFPFDAADEYLLETLHESTYSNIQGPVIIFNDAFGALCTALSSLHPYHVSDSFVSQLSLRENLQRNQIESSQVTILESNALLPKAPALIIIKIPKSLSLLEHQIEQIKAIMSDKTKIIGAAKAQDIHTSTLKLFEKIGLTTTSLAKKKARLVFCIPNVTSQEQPLGEFVQITPKVSTFNLDGQTVISNYPNVFSRNQLDIGARFFIDHLPADCSGTFVDLGCGNGVIGLTLLKKNPDAKVIFTDESYMALESSRLNVLTHRADCLDRCEFLIMDALQGFPSSTVERIFCNPPFHQQNTLTDHIARNMFLNAKNSLVKGGELMIVGNRHLNYYQQLKKLFGNCINVAGNKKFAILKATKMV</sequence>
<dbReference type="CDD" id="cd02440">
    <property type="entry name" value="AdoMet_MTases"/>
    <property type="match status" value="1"/>
</dbReference>
<evidence type="ECO:0000259" key="7">
    <source>
        <dbReference type="Pfam" id="PF05175"/>
    </source>
</evidence>
<dbReference type="GO" id="GO:0008168">
    <property type="term" value="F:methyltransferase activity"/>
    <property type="evidence" value="ECO:0007669"/>
    <property type="project" value="UniProtKB-KW"/>
</dbReference>
<dbReference type="PANTHER" id="PTHR47816:SF5">
    <property type="entry name" value="RIBOSOMAL RNA LARGE SUBUNIT METHYLTRANSFERASE G"/>
    <property type="match status" value="1"/>
</dbReference>
<dbReference type="RefSeq" id="WP_385875741.1">
    <property type="nucleotide sequence ID" value="NZ_JBHLXE010000016.1"/>
</dbReference>
<evidence type="ECO:0000313" key="10">
    <source>
        <dbReference type="Proteomes" id="UP001589758"/>
    </source>
</evidence>
<evidence type="ECO:0000256" key="3">
    <source>
        <dbReference type="ARBA" id="ARBA00022603"/>
    </source>
</evidence>
<dbReference type="InterPro" id="IPR007848">
    <property type="entry name" value="Small_mtfrase_dom"/>
</dbReference>
<keyword evidence="5 6" id="KW-0949">S-adenosyl-L-methionine</keyword>
<name>A0ABV6C742_9GAMM</name>
<organism evidence="9 10">
    <name type="scientific">Thorsellia kenyensis</name>
    <dbReference type="NCBI Taxonomy" id="1549888"/>
    <lineage>
        <taxon>Bacteria</taxon>
        <taxon>Pseudomonadati</taxon>
        <taxon>Pseudomonadota</taxon>
        <taxon>Gammaproteobacteria</taxon>
        <taxon>Enterobacterales</taxon>
        <taxon>Thorselliaceae</taxon>
        <taxon>Thorsellia</taxon>
    </lineage>
</organism>
<reference evidence="9 10" key="1">
    <citation type="submission" date="2024-09" db="EMBL/GenBank/DDBJ databases">
        <authorList>
            <person name="Sun Q."/>
            <person name="Mori K."/>
        </authorList>
    </citation>
    <scope>NUCLEOTIDE SEQUENCE [LARGE SCALE GENOMIC DNA]</scope>
    <source>
        <strain evidence="9 10">CCM 8545</strain>
    </source>
</reference>
<dbReference type="HAMAP" id="MF_01859">
    <property type="entry name" value="23SrRNA_methyltr_G"/>
    <property type="match status" value="1"/>
</dbReference>
<gene>
    <name evidence="6" type="primary">rlmG</name>
    <name evidence="9" type="ORF">ACFFIT_01510</name>
</gene>
<dbReference type="Gene3D" id="3.40.50.150">
    <property type="entry name" value="Vaccinia Virus protein VP39"/>
    <property type="match status" value="2"/>
</dbReference>
<dbReference type="Proteomes" id="UP001589758">
    <property type="component" value="Unassembled WGS sequence"/>
</dbReference>
<dbReference type="PANTHER" id="PTHR47816">
    <property type="entry name" value="RIBOSOMAL RNA SMALL SUBUNIT METHYLTRANSFERASE C"/>
    <property type="match status" value="1"/>
</dbReference>
<evidence type="ECO:0000256" key="2">
    <source>
        <dbReference type="ARBA" id="ARBA00022552"/>
    </source>
</evidence>
<dbReference type="InterPro" id="IPR017237">
    <property type="entry name" value="RLMG"/>
</dbReference>
<proteinExistence type="inferred from homology"/>
<keyword evidence="4 6" id="KW-0808">Transferase</keyword>
<dbReference type="PIRSF" id="PIRSF037565">
    <property type="entry name" value="RRNA_m2G_Mtase_RsmD_prd"/>
    <property type="match status" value="1"/>
</dbReference>
<comment type="caution">
    <text evidence="9">The sequence shown here is derived from an EMBL/GenBank/DDBJ whole genome shotgun (WGS) entry which is preliminary data.</text>
</comment>
<dbReference type="InterPro" id="IPR029063">
    <property type="entry name" value="SAM-dependent_MTases_sf"/>
</dbReference>
<evidence type="ECO:0000259" key="8">
    <source>
        <dbReference type="Pfam" id="PF26049"/>
    </source>
</evidence>
<dbReference type="InterPro" id="IPR058679">
    <property type="entry name" value="RlmG_N"/>
</dbReference>
<dbReference type="Pfam" id="PF26049">
    <property type="entry name" value="RLMG_N"/>
    <property type="match status" value="1"/>
</dbReference>
<evidence type="ECO:0000256" key="6">
    <source>
        <dbReference type="HAMAP-Rule" id="MF_01859"/>
    </source>
</evidence>
<protein>
    <recommendedName>
        <fullName evidence="6">Ribosomal RNA large subunit methyltransferase G</fullName>
        <ecNumber evidence="6">2.1.1.174</ecNumber>
    </recommendedName>
    <alternativeName>
        <fullName evidence="6">23S rRNA m2G1835 methyltransferase</fullName>
    </alternativeName>
    <alternativeName>
        <fullName evidence="6">rRNA (guanine-N(2)-)-methyltransferase RlmG</fullName>
    </alternativeName>
</protein>
<comment type="function">
    <text evidence="6">Specifically methylates the guanine in position 1835 (m2G1835) of 23S rRNA.</text>
</comment>
<keyword evidence="10" id="KW-1185">Reference proteome</keyword>
<feature type="domain" description="RlmG N-terminal" evidence="8">
    <location>
        <begin position="9"/>
        <end position="182"/>
    </location>
</feature>
<dbReference type="InterPro" id="IPR046977">
    <property type="entry name" value="RsmC/RlmG"/>
</dbReference>
<keyword evidence="3 6" id="KW-0489">Methyltransferase</keyword>
<dbReference type="Pfam" id="PF05175">
    <property type="entry name" value="MTS"/>
    <property type="match status" value="1"/>
</dbReference>
<dbReference type="EMBL" id="JBHLXE010000016">
    <property type="protein sequence ID" value="MFC0178784.1"/>
    <property type="molecule type" value="Genomic_DNA"/>
</dbReference>
<feature type="domain" description="Methyltransferase small" evidence="7">
    <location>
        <begin position="212"/>
        <end position="381"/>
    </location>
</feature>
<dbReference type="GO" id="GO:0032259">
    <property type="term" value="P:methylation"/>
    <property type="evidence" value="ECO:0007669"/>
    <property type="project" value="UniProtKB-KW"/>
</dbReference>
<evidence type="ECO:0000256" key="1">
    <source>
        <dbReference type="ARBA" id="ARBA00022490"/>
    </source>
</evidence>
<comment type="subcellular location">
    <subcellularLocation>
        <location evidence="6">Cytoplasm</location>
    </subcellularLocation>
</comment>
<evidence type="ECO:0000313" key="9">
    <source>
        <dbReference type="EMBL" id="MFC0178784.1"/>
    </source>
</evidence>
<comment type="similarity">
    <text evidence="6">Belongs to the methyltransferase superfamily. RlmG family.</text>
</comment>
<dbReference type="SUPFAM" id="SSF53335">
    <property type="entry name" value="S-adenosyl-L-methionine-dependent methyltransferases"/>
    <property type="match status" value="1"/>
</dbReference>
<accession>A0ABV6C742</accession>
<evidence type="ECO:0000256" key="5">
    <source>
        <dbReference type="ARBA" id="ARBA00022691"/>
    </source>
</evidence>
<comment type="catalytic activity">
    <reaction evidence="6">
        <text>guanosine(1835) in 23S rRNA + S-adenosyl-L-methionine = N(2)-methylguanosine(1835) in 23S rRNA + S-adenosyl-L-homocysteine + H(+)</text>
        <dbReference type="Rhea" id="RHEA:42744"/>
        <dbReference type="Rhea" id="RHEA-COMP:10217"/>
        <dbReference type="Rhea" id="RHEA-COMP:10218"/>
        <dbReference type="ChEBI" id="CHEBI:15378"/>
        <dbReference type="ChEBI" id="CHEBI:57856"/>
        <dbReference type="ChEBI" id="CHEBI:59789"/>
        <dbReference type="ChEBI" id="CHEBI:74269"/>
        <dbReference type="ChEBI" id="CHEBI:74481"/>
        <dbReference type="EC" id="2.1.1.174"/>
    </reaction>
</comment>
<keyword evidence="1 6" id="KW-0963">Cytoplasm</keyword>
<dbReference type="EC" id="2.1.1.174" evidence="6"/>
<keyword evidence="2 6" id="KW-0698">rRNA processing</keyword>